<dbReference type="SUPFAM" id="SSF56784">
    <property type="entry name" value="HAD-like"/>
    <property type="match status" value="1"/>
</dbReference>
<organism evidence="2 3">
    <name type="scientific">Triparma laevis f. longispina</name>
    <dbReference type="NCBI Taxonomy" id="1714387"/>
    <lineage>
        <taxon>Eukaryota</taxon>
        <taxon>Sar</taxon>
        <taxon>Stramenopiles</taxon>
        <taxon>Ochrophyta</taxon>
        <taxon>Bolidophyceae</taxon>
        <taxon>Parmales</taxon>
        <taxon>Triparmaceae</taxon>
        <taxon>Triparma</taxon>
    </lineage>
</organism>
<dbReference type="InterPro" id="IPR036412">
    <property type="entry name" value="HAD-like_sf"/>
</dbReference>
<dbReference type="InterPro" id="IPR023214">
    <property type="entry name" value="HAD_sf"/>
</dbReference>
<name>A0A9W7B4X0_9STRA</name>
<reference evidence="3" key="1">
    <citation type="journal article" date="2023" name="Commun. Biol.">
        <title>Genome analysis of Parmales, the sister group of diatoms, reveals the evolutionary specialization of diatoms from phago-mixotrophs to photoautotrophs.</title>
        <authorList>
            <person name="Ban H."/>
            <person name="Sato S."/>
            <person name="Yoshikawa S."/>
            <person name="Yamada K."/>
            <person name="Nakamura Y."/>
            <person name="Ichinomiya M."/>
            <person name="Sato N."/>
            <person name="Blanc-Mathieu R."/>
            <person name="Endo H."/>
            <person name="Kuwata A."/>
            <person name="Ogata H."/>
        </authorList>
    </citation>
    <scope>NUCLEOTIDE SEQUENCE [LARGE SCALE GENOMIC DNA]</scope>
    <source>
        <strain evidence="3">NIES 3700</strain>
    </source>
</reference>
<dbReference type="Gene3D" id="1.10.150.720">
    <property type="entry name" value="Haloacid dehalogenase-like hydrolase"/>
    <property type="match status" value="1"/>
</dbReference>
<dbReference type="PANTHER" id="PTHR46191:SF2">
    <property type="entry name" value="HALOACID DEHALOGENASE-LIKE HYDROLASE DOMAIN-CONTAINING PROTEIN 3"/>
    <property type="match status" value="1"/>
</dbReference>
<dbReference type="SFLD" id="SFLDG01129">
    <property type="entry name" value="C1.5:_HAD__Beta-PGM__Phosphata"/>
    <property type="match status" value="1"/>
</dbReference>
<keyword evidence="3" id="KW-1185">Reference proteome</keyword>
<feature type="region of interest" description="Disordered" evidence="1">
    <location>
        <begin position="1"/>
        <end position="29"/>
    </location>
</feature>
<evidence type="ECO:0000256" key="1">
    <source>
        <dbReference type="SAM" id="MobiDB-lite"/>
    </source>
</evidence>
<dbReference type="Proteomes" id="UP001165122">
    <property type="component" value="Unassembled WGS sequence"/>
</dbReference>
<sequence>MVRNAVMFQKSSQHIPKNKASSSVKSSSSSSLNLRTNITFVALLALMIASRASSFTLTLTRSPRIITSSSLIYTYGEQRSSHSTSFTGSSRLFASTTEESGFKKNMIRREPEGAKVEINTEEAGRLTMVESKTRESLPSARHLFTSSPTLVTLDCTGTILQLTTDVGMFYRETLFKKTEYNARLPRPSVFSESFFDAYKKQESEFPCFGCGSNMSSEDWWRTVVKNTYLGVKQIDFEPGLREELEGGLGEECFLELYNEVFAGEEGWELKPGALEALEAIKDWQSSEGGPKMVGAISNFDERLHKILKALKVDTYFDFIITSREVGSEKPDQKVFDIATTKAGSKPEESVHVGDSYNKDVLGAAGAGWHPIFIPSSTHTSVISSPHSSSPSEGDSENVNYTQTGDLFGFLNVFGREPETRVVPTTKPIMENGNDGMQTWDWD</sequence>
<feature type="compositionally biased region" description="Low complexity" evidence="1">
    <location>
        <begin position="379"/>
        <end position="391"/>
    </location>
</feature>
<dbReference type="CDD" id="cd16415">
    <property type="entry name" value="HAD_dREG-2_like"/>
    <property type="match status" value="1"/>
</dbReference>
<proteinExistence type="predicted"/>
<dbReference type="GO" id="GO:0005634">
    <property type="term" value="C:nucleus"/>
    <property type="evidence" value="ECO:0007669"/>
    <property type="project" value="TreeGrafter"/>
</dbReference>
<dbReference type="OrthoDB" id="188039at2759"/>
<accession>A0A9W7B4X0</accession>
<dbReference type="EMBL" id="BRXW01000921">
    <property type="protein sequence ID" value="GMH79645.1"/>
    <property type="molecule type" value="Genomic_DNA"/>
</dbReference>
<dbReference type="Pfam" id="PF00702">
    <property type="entry name" value="Hydrolase"/>
    <property type="match status" value="1"/>
</dbReference>
<gene>
    <name evidence="2" type="ORF">TrLO_g1223</name>
</gene>
<dbReference type="Gene3D" id="3.40.50.1000">
    <property type="entry name" value="HAD superfamily/HAD-like"/>
    <property type="match status" value="1"/>
</dbReference>
<dbReference type="InterPro" id="IPR044924">
    <property type="entry name" value="HAD-SF_hydro_IA_REG-2-like_cap"/>
</dbReference>
<protein>
    <recommendedName>
        <fullName evidence="4">Haloacid dehalogenase-like hydrolase domain-containing protein 3</fullName>
    </recommendedName>
</protein>
<dbReference type="PANTHER" id="PTHR46191">
    <property type="match status" value="1"/>
</dbReference>
<dbReference type="InterPro" id="IPR006439">
    <property type="entry name" value="HAD-SF_hydro_IA"/>
</dbReference>
<evidence type="ECO:0008006" key="4">
    <source>
        <dbReference type="Google" id="ProtNLM"/>
    </source>
</evidence>
<dbReference type="SFLD" id="SFLDS00003">
    <property type="entry name" value="Haloacid_Dehalogenase"/>
    <property type="match status" value="1"/>
</dbReference>
<feature type="region of interest" description="Disordered" evidence="1">
    <location>
        <begin position="379"/>
        <end position="400"/>
    </location>
</feature>
<dbReference type="AlphaFoldDB" id="A0A9W7B4X0"/>
<evidence type="ECO:0000313" key="2">
    <source>
        <dbReference type="EMBL" id="GMH79645.1"/>
    </source>
</evidence>
<dbReference type="NCBIfam" id="TIGR01549">
    <property type="entry name" value="HAD-SF-IA-v1"/>
    <property type="match status" value="1"/>
</dbReference>
<dbReference type="InterPro" id="IPR051828">
    <property type="entry name" value="HAD-like_hydrolase_domain"/>
</dbReference>
<dbReference type="NCBIfam" id="TIGR02252">
    <property type="entry name" value="DREG-2"/>
    <property type="match status" value="1"/>
</dbReference>
<comment type="caution">
    <text evidence="2">The sequence shown here is derived from an EMBL/GenBank/DDBJ whole genome shotgun (WGS) entry which is preliminary data.</text>
</comment>
<evidence type="ECO:0000313" key="3">
    <source>
        <dbReference type="Proteomes" id="UP001165122"/>
    </source>
</evidence>
<dbReference type="InterPro" id="IPR011949">
    <property type="entry name" value="HAD-SF_hydro_IA_REG-2-like"/>
</dbReference>